<evidence type="ECO:0000256" key="5">
    <source>
        <dbReference type="SAM" id="MobiDB-lite"/>
    </source>
</evidence>
<dbReference type="FunFam" id="1.10.8.60:FF:000022">
    <property type="entry name" value="Fidgetin like 1"/>
    <property type="match status" value="1"/>
</dbReference>
<dbReference type="PANTHER" id="PTHR23074">
    <property type="entry name" value="AAA DOMAIN-CONTAINING"/>
    <property type="match status" value="1"/>
</dbReference>
<proteinExistence type="inferred from homology"/>
<dbReference type="GO" id="GO:0005524">
    <property type="term" value="F:ATP binding"/>
    <property type="evidence" value="ECO:0007669"/>
    <property type="project" value="UniProtKB-KW"/>
</dbReference>
<feature type="domain" description="AAA+ ATPase" evidence="6">
    <location>
        <begin position="413"/>
        <end position="549"/>
    </location>
</feature>
<dbReference type="InterPro" id="IPR027417">
    <property type="entry name" value="P-loop_NTPase"/>
</dbReference>
<evidence type="ECO:0000259" key="6">
    <source>
        <dbReference type="SMART" id="SM00382"/>
    </source>
</evidence>
<feature type="region of interest" description="Disordered" evidence="5">
    <location>
        <begin position="299"/>
        <end position="331"/>
    </location>
</feature>
<name>A0A507F457_9FUNG</name>
<evidence type="ECO:0000256" key="4">
    <source>
        <dbReference type="RuleBase" id="RU003651"/>
    </source>
</evidence>
<evidence type="ECO:0000313" key="7">
    <source>
        <dbReference type="EMBL" id="TPX71043.1"/>
    </source>
</evidence>
<keyword evidence="3 4" id="KW-0067">ATP-binding</keyword>
<dbReference type="GO" id="GO:0016887">
    <property type="term" value="F:ATP hydrolysis activity"/>
    <property type="evidence" value="ECO:0007669"/>
    <property type="project" value="InterPro"/>
</dbReference>
<dbReference type="SUPFAM" id="SSF52540">
    <property type="entry name" value="P-loop containing nucleoside triphosphate hydrolases"/>
    <property type="match status" value="1"/>
</dbReference>
<dbReference type="InterPro" id="IPR003959">
    <property type="entry name" value="ATPase_AAA_core"/>
</dbReference>
<evidence type="ECO:0000256" key="3">
    <source>
        <dbReference type="ARBA" id="ARBA00022840"/>
    </source>
</evidence>
<comment type="caution">
    <text evidence="7">The sequence shown here is derived from an EMBL/GenBank/DDBJ whole genome shotgun (WGS) entry which is preliminary data.</text>
</comment>
<dbReference type="STRING" id="246404.A0A507F457"/>
<feature type="compositionally biased region" description="Polar residues" evidence="5">
    <location>
        <begin position="193"/>
        <end position="212"/>
    </location>
</feature>
<dbReference type="InterPro" id="IPR050304">
    <property type="entry name" value="MT-severing_AAA_ATPase"/>
</dbReference>
<dbReference type="Proteomes" id="UP000320333">
    <property type="component" value="Unassembled WGS sequence"/>
</dbReference>
<evidence type="ECO:0000313" key="8">
    <source>
        <dbReference type="Proteomes" id="UP000320333"/>
    </source>
</evidence>
<feature type="compositionally biased region" description="Polar residues" evidence="5">
    <location>
        <begin position="171"/>
        <end position="185"/>
    </location>
</feature>
<protein>
    <recommendedName>
        <fullName evidence="6">AAA+ ATPase domain-containing protein</fullName>
    </recommendedName>
</protein>
<dbReference type="InterPro" id="IPR003960">
    <property type="entry name" value="ATPase_AAA_CS"/>
</dbReference>
<dbReference type="InterPro" id="IPR003593">
    <property type="entry name" value="AAA+_ATPase"/>
</dbReference>
<dbReference type="Gene3D" id="1.10.8.60">
    <property type="match status" value="1"/>
</dbReference>
<evidence type="ECO:0000256" key="2">
    <source>
        <dbReference type="ARBA" id="ARBA00022741"/>
    </source>
</evidence>
<feature type="region of interest" description="Disordered" evidence="5">
    <location>
        <begin position="226"/>
        <end position="282"/>
    </location>
</feature>
<dbReference type="Pfam" id="PF17862">
    <property type="entry name" value="AAA_lid_3"/>
    <property type="match status" value="1"/>
</dbReference>
<dbReference type="EMBL" id="QEAP01000262">
    <property type="protein sequence ID" value="TPX71043.1"/>
    <property type="molecule type" value="Genomic_DNA"/>
</dbReference>
<keyword evidence="2 4" id="KW-0547">Nucleotide-binding</keyword>
<feature type="compositionally biased region" description="Polar residues" evidence="5">
    <location>
        <begin position="226"/>
        <end position="242"/>
    </location>
</feature>
<dbReference type="PANTHER" id="PTHR23074:SF17">
    <property type="entry name" value="FIDGETIN-LIKE PROTEIN 1"/>
    <property type="match status" value="1"/>
</dbReference>
<feature type="region of interest" description="Disordered" evidence="5">
    <location>
        <begin position="154"/>
        <end position="212"/>
    </location>
</feature>
<sequence>MLANNVSVLERIAFLSAQTRTECAESENVSPNVLFHALENESELIDLVEKHARGKIPQTKTALAMTLRLIQEDQLKLFKNNPRPQRSSLRMMNGSDLPPVQMSMAPAPIVGILPPLFDARNSHGKFFDAAFSSVPKASLPVPIATGPNFHQHEIRHLSRQHPNQMKESHSVRPTKTPQPTMSQPASKRPPLPQSQSTHTNPAMKQSYQKPTKSIATMTDSKMTREMGTQTDLIQTTEPSSIYRQAPRRESELVRTTSKRANPESDNEDERDDSPPKKQQPVFVTALDKKILDDKMKGIHKSNNQIQNKPAVSKPSGLNRSNGKFKPPFKVEEPQEPISIGVKNDAKPNTDATDERFKNIDPAMIEAVRNEIMDNSKGITWDDIAGLQHAKKTIQEAVIWPMSRPDIFNGLRAPPKGLLLFGPPGTGKTLIGKCIAGESGATFFNISSSSLTSKWVGDGEKMVRALFAVARVEQPSVIFIDEIDSLLTQRTDGENEASRRIKTEFLVQFDGCGTSSEDRILLIGATNRPGEIDEAARRRFRKKLYIPLPEAEARMSLMNRLLLKQKNSLSPQEIDYIVAKTDGYSGSDIDGLVREAALGPIRRLGSNIMSVSVNDVSPVNLQDFNDALTQIYPMFIKVATDVALQWKIYPFAVICIQISRQ</sequence>
<keyword evidence="8" id="KW-1185">Reference proteome</keyword>
<dbReference type="InterPro" id="IPR041569">
    <property type="entry name" value="AAA_lid_3"/>
</dbReference>
<dbReference type="Pfam" id="PF00004">
    <property type="entry name" value="AAA"/>
    <property type="match status" value="1"/>
</dbReference>
<dbReference type="Gene3D" id="3.40.50.300">
    <property type="entry name" value="P-loop containing nucleotide triphosphate hydrolases"/>
    <property type="match status" value="1"/>
</dbReference>
<accession>A0A507F457</accession>
<organism evidence="7 8">
    <name type="scientific">Chytriomyces confervae</name>
    <dbReference type="NCBI Taxonomy" id="246404"/>
    <lineage>
        <taxon>Eukaryota</taxon>
        <taxon>Fungi</taxon>
        <taxon>Fungi incertae sedis</taxon>
        <taxon>Chytridiomycota</taxon>
        <taxon>Chytridiomycota incertae sedis</taxon>
        <taxon>Chytridiomycetes</taxon>
        <taxon>Chytridiales</taxon>
        <taxon>Chytriomycetaceae</taxon>
        <taxon>Chytriomyces</taxon>
    </lineage>
</organism>
<dbReference type="AlphaFoldDB" id="A0A507F457"/>
<gene>
    <name evidence="7" type="ORF">CcCBS67573_g06305</name>
</gene>
<reference evidence="7 8" key="1">
    <citation type="journal article" date="2019" name="Sci. Rep.">
        <title>Comparative genomics of chytrid fungi reveal insights into the obligate biotrophic and pathogenic lifestyle of Synchytrium endobioticum.</title>
        <authorList>
            <person name="van de Vossenberg B.T.L.H."/>
            <person name="Warris S."/>
            <person name="Nguyen H.D.T."/>
            <person name="van Gent-Pelzer M.P.E."/>
            <person name="Joly D.L."/>
            <person name="van de Geest H.C."/>
            <person name="Bonants P.J.M."/>
            <person name="Smith D.S."/>
            <person name="Levesque C.A."/>
            <person name="van der Lee T.A.J."/>
        </authorList>
    </citation>
    <scope>NUCLEOTIDE SEQUENCE [LARGE SCALE GENOMIC DNA]</scope>
    <source>
        <strain evidence="7 8">CBS 675.73</strain>
    </source>
</reference>
<comment type="similarity">
    <text evidence="1 4">Belongs to the AAA ATPase family.</text>
</comment>
<dbReference type="SMART" id="SM00382">
    <property type="entry name" value="AAA"/>
    <property type="match status" value="1"/>
</dbReference>
<feature type="compositionally biased region" description="Polar residues" evidence="5">
    <location>
        <begin position="300"/>
        <end position="321"/>
    </location>
</feature>
<dbReference type="OrthoDB" id="10251136at2759"/>
<dbReference type="PROSITE" id="PS00674">
    <property type="entry name" value="AAA"/>
    <property type="match status" value="1"/>
</dbReference>
<dbReference type="FunFam" id="3.40.50.300:FF:000093">
    <property type="entry name" value="Fidgetin-like 1"/>
    <property type="match status" value="1"/>
</dbReference>
<evidence type="ECO:0000256" key="1">
    <source>
        <dbReference type="ARBA" id="ARBA00006914"/>
    </source>
</evidence>